<reference evidence="1" key="1">
    <citation type="submission" date="2023-06" db="EMBL/GenBank/DDBJ databases">
        <authorList>
            <person name="Jiang Y."/>
            <person name="Liu Q."/>
        </authorList>
    </citation>
    <scope>NUCLEOTIDE SEQUENCE</scope>
    <source>
        <strain evidence="1">CGMCC 1.12090</strain>
    </source>
</reference>
<evidence type="ECO:0000313" key="1">
    <source>
        <dbReference type="EMBL" id="MDO1535587.1"/>
    </source>
</evidence>
<comment type="caution">
    <text evidence="1">The sequence shown here is derived from an EMBL/GenBank/DDBJ whole genome shotgun (WGS) entry which is preliminary data.</text>
</comment>
<evidence type="ECO:0000313" key="2">
    <source>
        <dbReference type="Proteomes" id="UP001169027"/>
    </source>
</evidence>
<proteinExistence type="predicted"/>
<name>A0ABT8S9J9_9BURK</name>
<dbReference type="EMBL" id="JAUKVY010000021">
    <property type="protein sequence ID" value="MDO1535587.1"/>
    <property type="molecule type" value="Genomic_DNA"/>
</dbReference>
<gene>
    <name evidence="1" type="ORF">Q2T77_25195</name>
</gene>
<keyword evidence="2" id="KW-1185">Reference proteome</keyword>
<accession>A0ABT8S9J9</accession>
<dbReference type="Proteomes" id="UP001169027">
    <property type="component" value="Unassembled WGS sequence"/>
</dbReference>
<protein>
    <submittedName>
        <fullName evidence="1">DUF6283 family protein</fullName>
    </submittedName>
</protein>
<dbReference type="RefSeq" id="WP_301813350.1">
    <property type="nucleotide sequence ID" value="NZ_JAUJZH010000021.1"/>
</dbReference>
<organism evidence="1 2">
    <name type="scientific">Variovorax ginsengisoli</name>
    <dbReference type="NCBI Taxonomy" id="363844"/>
    <lineage>
        <taxon>Bacteria</taxon>
        <taxon>Pseudomonadati</taxon>
        <taxon>Pseudomonadota</taxon>
        <taxon>Betaproteobacteria</taxon>
        <taxon>Burkholderiales</taxon>
        <taxon>Comamonadaceae</taxon>
        <taxon>Variovorax</taxon>
    </lineage>
</organism>
<dbReference type="InterPro" id="IPR046250">
    <property type="entry name" value="DUF6283"/>
</dbReference>
<sequence length="112" mass="12616">MRGWKLKRTAQCAKCPWRKDVDPHDIPNGYCETKHRALVDTIAVEGDLSNLFGPLRMMACHELEDAHCVGWLANQAGPGNNIGLRIRLHSCENADRIRLVGEQHETFEATLP</sequence>
<dbReference type="Pfam" id="PF19800">
    <property type="entry name" value="DUF6283"/>
    <property type="match status" value="1"/>
</dbReference>